<dbReference type="GO" id="GO:0005886">
    <property type="term" value="C:plasma membrane"/>
    <property type="evidence" value="ECO:0007669"/>
    <property type="project" value="UniProtKB-SubCell"/>
</dbReference>
<keyword evidence="3 6" id="KW-0812">Transmembrane</keyword>
<dbReference type="InterPro" id="IPR050833">
    <property type="entry name" value="Poly_Biosynth_Transport"/>
</dbReference>
<feature type="transmembrane region" description="Helical" evidence="6">
    <location>
        <begin position="164"/>
        <end position="184"/>
    </location>
</feature>
<dbReference type="EMBL" id="VMKJ01000020">
    <property type="protein sequence ID" value="TVO35974.1"/>
    <property type="molecule type" value="Genomic_DNA"/>
</dbReference>
<comment type="caution">
    <text evidence="7">The sequence shown here is derived from an EMBL/GenBank/DDBJ whole genome shotgun (WGS) entry which is preliminary data.</text>
</comment>
<dbReference type="OrthoDB" id="5785171at2"/>
<reference evidence="7 8" key="1">
    <citation type="submission" date="2019-07" db="EMBL/GenBank/DDBJ databases">
        <title>The draft genome sequence of Vibrio algivorus M1486.</title>
        <authorList>
            <person name="Meng X."/>
        </authorList>
    </citation>
    <scope>NUCLEOTIDE SEQUENCE [LARGE SCALE GENOMIC DNA]</scope>
    <source>
        <strain evidence="7 8">M1486</strain>
    </source>
</reference>
<feature type="transmembrane region" description="Helical" evidence="6">
    <location>
        <begin position="271"/>
        <end position="294"/>
    </location>
</feature>
<evidence type="ECO:0000256" key="6">
    <source>
        <dbReference type="SAM" id="Phobius"/>
    </source>
</evidence>
<feature type="transmembrane region" description="Helical" evidence="6">
    <location>
        <begin position="54"/>
        <end position="77"/>
    </location>
</feature>
<accession>A0A557P5P9</accession>
<feature type="transmembrane region" description="Helical" evidence="6">
    <location>
        <begin position="98"/>
        <end position="120"/>
    </location>
</feature>
<dbReference type="Pfam" id="PF13440">
    <property type="entry name" value="Polysacc_synt_3"/>
    <property type="match status" value="1"/>
</dbReference>
<evidence type="ECO:0000313" key="8">
    <source>
        <dbReference type="Proteomes" id="UP000319828"/>
    </source>
</evidence>
<feature type="transmembrane region" description="Helical" evidence="6">
    <location>
        <begin position="315"/>
        <end position="339"/>
    </location>
</feature>
<dbReference type="AlphaFoldDB" id="A0A557P5P9"/>
<evidence type="ECO:0000256" key="4">
    <source>
        <dbReference type="ARBA" id="ARBA00022989"/>
    </source>
</evidence>
<dbReference type="PANTHER" id="PTHR30250">
    <property type="entry name" value="PST FAMILY PREDICTED COLANIC ACID TRANSPORTER"/>
    <property type="match status" value="1"/>
</dbReference>
<gene>
    <name evidence="7" type="ORF">FOF44_10705</name>
</gene>
<feature type="transmembrane region" description="Helical" evidence="6">
    <location>
        <begin position="126"/>
        <end position="144"/>
    </location>
</feature>
<evidence type="ECO:0000256" key="2">
    <source>
        <dbReference type="ARBA" id="ARBA00022475"/>
    </source>
</evidence>
<keyword evidence="2" id="KW-1003">Cell membrane</keyword>
<dbReference type="PANTHER" id="PTHR30250:SF11">
    <property type="entry name" value="O-ANTIGEN TRANSPORTER-RELATED"/>
    <property type="match status" value="1"/>
</dbReference>
<keyword evidence="4 6" id="KW-1133">Transmembrane helix</keyword>
<organism evidence="7 8">
    <name type="scientific">Vibrio algivorus</name>
    <dbReference type="NCBI Taxonomy" id="1667024"/>
    <lineage>
        <taxon>Bacteria</taxon>
        <taxon>Pseudomonadati</taxon>
        <taxon>Pseudomonadota</taxon>
        <taxon>Gammaproteobacteria</taxon>
        <taxon>Vibrionales</taxon>
        <taxon>Vibrionaceae</taxon>
        <taxon>Vibrio</taxon>
    </lineage>
</organism>
<name>A0A557P5P9_9VIBR</name>
<dbReference type="Proteomes" id="UP000319828">
    <property type="component" value="Unassembled WGS sequence"/>
</dbReference>
<evidence type="ECO:0000256" key="5">
    <source>
        <dbReference type="ARBA" id="ARBA00023136"/>
    </source>
</evidence>
<keyword evidence="5 6" id="KW-0472">Membrane</keyword>
<feature type="transmembrane region" description="Helical" evidence="6">
    <location>
        <begin position="235"/>
        <end position="259"/>
    </location>
</feature>
<protein>
    <submittedName>
        <fullName evidence="7">Oligosaccharide flippase family protein</fullName>
    </submittedName>
</protein>
<comment type="subcellular location">
    <subcellularLocation>
        <location evidence="1">Cell membrane</location>
        <topology evidence="1">Multi-pass membrane protein</topology>
    </subcellularLocation>
</comment>
<evidence type="ECO:0000256" key="3">
    <source>
        <dbReference type="ARBA" id="ARBA00022692"/>
    </source>
</evidence>
<feature type="transmembrane region" description="Helical" evidence="6">
    <location>
        <begin position="190"/>
        <end position="214"/>
    </location>
</feature>
<evidence type="ECO:0000256" key="1">
    <source>
        <dbReference type="ARBA" id="ARBA00004651"/>
    </source>
</evidence>
<evidence type="ECO:0000313" key="7">
    <source>
        <dbReference type="EMBL" id="TVO35974.1"/>
    </source>
</evidence>
<sequence length="355" mass="39193">MLQYYLSCFDLNVPKSLLHNFLGTAGLQLVGKGLTVIAGIVFARALGPEEFGRYSFVLSIITVAMLPVIAGLPYLIVREVSRYFSDLEYSKLCGFVRWSAWYVLGSSLLSVTVLATLICFDFWEPSLQYLLIPAFLLLPLRGMLVRQSAVINGFQRSEIAQIPLAILLPVFVLLMLLGGYLLNAELTARLLIYMQVFSALITFIASFILMSYVIRKAQVDMKETSYSIHYWHKSLLPFTIIAIIGTMNSELGTLVLGFYADDASIGFFKVAVQGITLLAIGLQAVNTVSGPKIASLYKQGRLKDVQSLLNQSVKFSALTSIPFAFLLVVFGKTLIVFLFGESYLPAASLLVMTPT</sequence>
<feature type="transmembrane region" description="Helical" evidence="6">
    <location>
        <begin position="21"/>
        <end position="42"/>
    </location>
</feature>
<proteinExistence type="predicted"/>